<keyword evidence="2" id="KW-1185">Reference proteome</keyword>
<dbReference type="Proteomes" id="UP000236919">
    <property type="component" value="Unassembled WGS sequence"/>
</dbReference>
<gene>
    <name evidence="1" type="ORF">CYD53_12462</name>
</gene>
<proteinExistence type="predicted"/>
<dbReference type="AlphaFoldDB" id="A0A2S4LVS6"/>
<dbReference type="EMBL" id="PQFZ01000024">
    <property type="protein sequence ID" value="POR46534.1"/>
    <property type="molecule type" value="Genomic_DNA"/>
</dbReference>
<accession>A0A2S4LVS6</accession>
<dbReference type="Gene3D" id="3.90.1470.20">
    <property type="match status" value="1"/>
</dbReference>
<evidence type="ECO:0008006" key="3">
    <source>
        <dbReference type="Google" id="ProtNLM"/>
    </source>
</evidence>
<reference evidence="1 2" key="1">
    <citation type="submission" date="2018-01" db="EMBL/GenBank/DDBJ databases">
        <title>Genomic Encyclopedia of Type Strains, Phase III (KMG-III): the genomes of soil and plant-associated and newly described type strains.</title>
        <authorList>
            <person name="Whitman W."/>
        </authorList>
    </citation>
    <scope>NUCLEOTIDE SEQUENCE [LARGE SCALE GENOMIC DNA]</scope>
    <source>
        <strain evidence="1 2">1131</strain>
    </source>
</reference>
<evidence type="ECO:0000313" key="2">
    <source>
        <dbReference type="Proteomes" id="UP000236919"/>
    </source>
</evidence>
<sequence>MIRKDKPAPYSAWQAIVDFDGTISCQDTTDQILERFAAPSWQE</sequence>
<organism evidence="1 2">
    <name type="scientific">Bosea psychrotolerans</name>
    <dbReference type="NCBI Taxonomy" id="1871628"/>
    <lineage>
        <taxon>Bacteria</taxon>
        <taxon>Pseudomonadati</taxon>
        <taxon>Pseudomonadota</taxon>
        <taxon>Alphaproteobacteria</taxon>
        <taxon>Hyphomicrobiales</taxon>
        <taxon>Boseaceae</taxon>
        <taxon>Bosea</taxon>
    </lineage>
</organism>
<name>A0A2S4LVS6_9HYPH</name>
<comment type="caution">
    <text evidence="1">The sequence shown here is derived from an EMBL/GenBank/DDBJ whole genome shotgun (WGS) entry which is preliminary data.</text>
</comment>
<protein>
    <recommendedName>
        <fullName evidence="3">Haloacid dehalogenase-like hydrolase</fullName>
    </recommendedName>
</protein>
<evidence type="ECO:0000313" key="1">
    <source>
        <dbReference type="EMBL" id="POR46534.1"/>
    </source>
</evidence>
<feature type="non-terminal residue" evidence="1">
    <location>
        <position position="43"/>
    </location>
</feature>